<dbReference type="Pfam" id="PF00535">
    <property type="entry name" value="Glycos_transf_2"/>
    <property type="match status" value="1"/>
</dbReference>
<dbReference type="PANTHER" id="PTHR43646:SF3">
    <property type="entry name" value="SLR1566 PROTEIN"/>
    <property type="match status" value="1"/>
</dbReference>
<dbReference type="Gene3D" id="3.90.550.10">
    <property type="entry name" value="Spore Coat Polysaccharide Biosynthesis Protein SpsA, Chain A"/>
    <property type="match status" value="1"/>
</dbReference>
<dbReference type="Proteomes" id="UP001185863">
    <property type="component" value="Unassembled WGS sequence"/>
</dbReference>
<comment type="caution">
    <text evidence="2">The sequence shown here is derived from an EMBL/GenBank/DDBJ whole genome shotgun (WGS) entry which is preliminary data.</text>
</comment>
<evidence type="ECO:0000313" key="3">
    <source>
        <dbReference type="Proteomes" id="UP001185863"/>
    </source>
</evidence>
<dbReference type="InterPro" id="IPR029044">
    <property type="entry name" value="Nucleotide-diphossugar_trans"/>
</dbReference>
<dbReference type="InterPro" id="IPR001173">
    <property type="entry name" value="Glyco_trans_2-like"/>
</dbReference>
<sequence length="391" mass="41284">MTPTPIVQLVRTGSLLSVAGMAVAAVNLRSAPRLRVPRRTFTEPVTVCIPARNEVQRLPALIEDLVGQRGIHDLRVLVFDDASTDDTAAAAEAACAGDPRFTVVRSTEEPLPGWVGKPAACHRAYDRAQALHPRRDGLLVFLDADVRLQPGALAAACSALRESGAGLICPWPFQESGSIAEIAVQPLLAWSWAASLPVRLGNRSLRPSMAVACGQFMVFDSAAYRRAGGHGGVVNSLTEDLDIARLLRRRGVSTHVVLAGGAATCRMYENAAALRSGYDRWLWTAFGSRPGAVAAVSAGGMAYLVPPVALALGRGLVRRWGAVGYFAAVTSRLCARTLERGASPTATDVAGAVTHPLSVAATAALIMSSHLAHHRGRTSWKGRALSSRGPE</sequence>
<dbReference type="SUPFAM" id="SSF53448">
    <property type="entry name" value="Nucleotide-diphospho-sugar transferases"/>
    <property type="match status" value="1"/>
</dbReference>
<organism evidence="2 3">
    <name type="scientific">Rhodococcus oxybenzonivorans</name>
    <dbReference type="NCBI Taxonomy" id="1990687"/>
    <lineage>
        <taxon>Bacteria</taxon>
        <taxon>Bacillati</taxon>
        <taxon>Actinomycetota</taxon>
        <taxon>Actinomycetes</taxon>
        <taxon>Mycobacteriales</taxon>
        <taxon>Nocardiaceae</taxon>
        <taxon>Rhodococcus</taxon>
    </lineage>
</organism>
<dbReference type="EMBL" id="JAWLUP010000001">
    <property type="protein sequence ID" value="MDV7263037.1"/>
    <property type="molecule type" value="Genomic_DNA"/>
</dbReference>
<proteinExistence type="predicted"/>
<gene>
    <name evidence="2" type="ORF">R4315_00500</name>
</gene>
<protein>
    <submittedName>
        <fullName evidence="2">Glycosyltransferase family 2 protein</fullName>
    </submittedName>
</protein>
<feature type="domain" description="Glycosyltransferase 2-like" evidence="1">
    <location>
        <begin position="46"/>
        <end position="225"/>
    </location>
</feature>
<reference evidence="2" key="1">
    <citation type="submission" date="2023-10" db="EMBL/GenBank/DDBJ databases">
        <title>Development of a sustainable strategy for remediation of hydrocarbon-contaminated territories based on the waste exchange concept.</title>
        <authorList>
            <person name="Krivoruchko A."/>
        </authorList>
    </citation>
    <scope>NUCLEOTIDE SEQUENCE</scope>
    <source>
        <strain evidence="2">IEGM 68</strain>
    </source>
</reference>
<accession>A0AAE4UUR4</accession>
<name>A0AAE4UUR4_9NOCA</name>
<evidence type="ECO:0000259" key="1">
    <source>
        <dbReference type="Pfam" id="PF00535"/>
    </source>
</evidence>
<dbReference type="PANTHER" id="PTHR43646">
    <property type="entry name" value="GLYCOSYLTRANSFERASE"/>
    <property type="match status" value="1"/>
</dbReference>
<dbReference type="RefSeq" id="WP_213572425.1">
    <property type="nucleotide sequence ID" value="NZ_JAWLUP010000001.1"/>
</dbReference>
<evidence type="ECO:0000313" key="2">
    <source>
        <dbReference type="EMBL" id="MDV7263037.1"/>
    </source>
</evidence>
<dbReference type="AlphaFoldDB" id="A0AAE4UUR4"/>